<accession>A0A2A2JH75</accession>
<sequence>MSTDYHRSTSEKSDGARTMITDTEVGAEHEDQALLESPKEPQIEGERLLGAANEHQISAVLPSNDSLEADEVLN</sequence>
<protein>
    <submittedName>
        <fullName evidence="2">Uncharacterized protein</fullName>
    </submittedName>
</protein>
<comment type="caution">
    <text evidence="2">The sequence shown here is derived from an EMBL/GenBank/DDBJ whole genome shotgun (WGS) entry which is preliminary data.</text>
</comment>
<dbReference type="AlphaFoldDB" id="A0A2A2JH75"/>
<gene>
    <name evidence="2" type="ORF">WR25_25331</name>
</gene>
<evidence type="ECO:0000313" key="2">
    <source>
        <dbReference type="EMBL" id="PAV61083.1"/>
    </source>
</evidence>
<name>A0A2A2JH75_9BILA</name>
<evidence type="ECO:0000313" key="3">
    <source>
        <dbReference type="Proteomes" id="UP000218231"/>
    </source>
</evidence>
<dbReference type="Proteomes" id="UP000218231">
    <property type="component" value="Unassembled WGS sequence"/>
</dbReference>
<organism evidence="2 3">
    <name type="scientific">Diploscapter pachys</name>
    <dbReference type="NCBI Taxonomy" id="2018661"/>
    <lineage>
        <taxon>Eukaryota</taxon>
        <taxon>Metazoa</taxon>
        <taxon>Ecdysozoa</taxon>
        <taxon>Nematoda</taxon>
        <taxon>Chromadorea</taxon>
        <taxon>Rhabditida</taxon>
        <taxon>Rhabditina</taxon>
        <taxon>Rhabditomorpha</taxon>
        <taxon>Rhabditoidea</taxon>
        <taxon>Rhabditidae</taxon>
        <taxon>Diploscapter</taxon>
    </lineage>
</organism>
<feature type="compositionally biased region" description="Basic and acidic residues" evidence="1">
    <location>
        <begin position="1"/>
        <end position="15"/>
    </location>
</feature>
<dbReference type="EMBL" id="LIAE01010435">
    <property type="protein sequence ID" value="PAV61083.1"/>
    <property type="molecule type" value="Genomic_DNA"/>
</dbReference>
<feature type="compositionally biased region" description="Basic and acidic residues" evidence="1">
    <location>
        <begin position="26"/>
        <end position="40"/>
    </location>
</feature>
<reference evidence="2 3" key="1">
    <citation type="journal article" date="2017" name="Curr. Biol.">
        <title>Genome architecture and evolution of a unichromosomal asexual nematode.</title>
        <authorList>
            <person name="Fradin H."/>
            <person name="Zegar C."/>
            <person name="Gutwein M."/>
            <person name="Lucas J."/>
            <person name="Kovtun M."/>
            <person name="Corcoran D."/>
            <person name="Baugh L.R."/>
            <person name="Kiontke K."/>
            <person name="Gunsalus K."/>
            <person name="Fitch D.H."/>
            <person name="Piano F."/>
        </authorList>
    </citation>
    <scope>NUCLEOTIDE SEQUENCE [LARGE SCALE GENOMIC DNA]</scope>
    <source>
        <strain evidence="2">PF1309</strain>
    </source>
</reference>
<feature type="region of interest" description="Disordered" evidence="1">
    <location>
        <begin position="1"/>
        <end position="40"/>
    </location>
</feature>
<evidence type="ECO:0000256" key="1">
    <source>
        <dbReference type="SAM" id="MobiDB-lite"/>
    </source>
</evidence>
<proteinExistence type="predicted"/>
<keyword evidence="3" id="KW-1185">Reference proteome</keyword>